<gene>
    <name evidence="1" type="ORF">KTO63_12705</name>
</gene>
<sequence>MVYKAIGIMSGSSLDGLDIAYVHIQETGGKWSYEIQNAAIYSYTSEWSNALKNAGKLSALDLQIFHTKYGRFIGEQINQFIDDFNLHHKVDLIASHGHTVFHAPQSMMTFQVGDGASIAAVTELPVVSDLRSLDVALGGQGAPIVPIGEKLLLSGYNFFLNLGGIANISFNNPEKYIAFDVCPANAVLNAFAKKDGKAYDEGGALAAKGNVNERILNELSGLEYYSLPYPKSLSNDFGKDVIYPLINNHGLSTEDALATAVEHIALQTKKAAQQIIKDFSLAGDQYKLLVSGGGALNDFLVSRLREQLGEWNIVVEMPDRTLVEFKEAIIMALIGVLRWREDYNVLASVTGAKRNSVGGALWLGAS</sequence>
<organism evidence="1 2">
    <name type="scientific">Pinibacter aurantiacus</name>
    <dbReference type="NCBI Taxonomy" id="2851599"/>
    <lineage>
        <taxon>Bacteria</taxon>
        <taxon>Pseudomonadati</taxon>
        <taxon>Bacteroidota</taxon>
        <taxon>Chitinophagia</taxon>
        <taxon>Chitinophagales</taxon>
        <taxon>Chitinophagaceae</taxon>
        <taxon>Pinibacter</taxon>
    </lineage>
</organism>
<reference evidence="1" key="1">
    <citation type="submission" date="2021-06" db="EMBL/GenBank/DDBJ databases">
        <authorList>
            <person name="Huq M.A."/>
        </authorList>
    </citation>
    <scope>NUCLEOTIDE SEQUENCE</scope>
    <source>
        <strain evidence="1">MAH-26</strain>
    </source>
</reference>
<evidence type="ECO:0000313" key="1">
    <source>
        <dbReference type="EMBL" id="MBV4358016.1"/>
    </source>
</evidence>
<dbReference type="Proteomes" id="UP000812270">
    <property type="component" value="Unassembled WGS sequence"/>
</dbReference>
<keyword evidence="1" id="KW-0808">Transferase</keyword>
<dbReference type="PANTHER" id="PTHR30605">
    <property type="entry name" value="ANHYDRO-N-ACETYLMURAMIC ACID KINASE"/>
    <property type="match status" value="1"/>
</dbReference>
<proteinExistence type="predicted"/>
<dbReference type="EMBL" id="JAHSPG010000009">
    <property type="protein sequence ID" value="MBV4358016.1"/>
    <property type="molecule type" value="Genomic_DNA"/>
</dbReference>
<comment type="caution">
    <text evidence="1">The sequence shown here is derived from an EMBL/GenBank/DDBJ whole genome shotgun (WGS) entry which is preliminary data.</text>
</comment>
<dbReference type="NCBIfam" id="NF007144">
    <property type="entry name" value="PRK09585.2-3"/>
    <property type="match status" value="1"/>
</dbReference>
<dbReference type="GO" id="GO:0006040">
    <property type="term" value="P:amino sugar metabolic process"/>
    <property type="evidence" value="ECO:0007669"/>
    <property type="project" value="InterPro"/>
</dbReference>
<keyword evidence="2" id="KW-1185">Reference proteome</keyword>
<name>A0A9E2S8V5_9BACT</name>
<protein>
    <submittedName>
        <fullName evidence="1">Anhydro-N-acetylmuramic acid kinase</fullName>
        <ecNumber evidence="1">2.7.1.170</ecNumber>
    </submittedName>
</protein>
<dbReference type="GO" id="GO:0005524">
    <property type="term" value="F:ATP binding"/>
    <property type="evidence" value="ECO:0007669"/>
    <property type="project" value="InterPro"/>
</dbReference>
<evidence type="ECO:0000313" key="2">
    <source>
        <dbReference type="Proteomes" id="UP000812270"/>
    </source>
</evidence>
<dbReference type="EC" id="2.7.1.170" evidence="1"/>
<dbReference type="InterPro" id="IPR005338">
    <property type="entry name" value="Anhydro_N_Ac-Mur_kinase"/>
</dbReference>
<dbReference type="Pfam" id="PF03702">
    <property type="entry name" value="AnmK"/>
    <property type="match status" value="1"/>
</dbReference>
<dbReference type="GO" id="GO:0009254">
    <property type="term" value="P:peptidoglycan turnover"/>
    <property type="evidence" value="ECO:0007669"/>
    <property type="project" value="InterPro"/>
</dbReference>
<dbReference type="GO" id="GO:0016301">
    <property type="term" value="F:kinase activity"/>
    <property type="evidence" value="ECO:0007669"/>
    <property type="project" value="UniProtKB-KW"/>
</dbReference>
<dbReference type="AlphaFoldDB" id="A0A9E2S8V5"/>
<dbReference type="GO" id="GO:0016773">
    <property type="term" value="F:phosphotransferase activity, alcohol group as acceptor"/>
    <property type="evidence" value="ECO:0007669"/>
    <property type="project" value="InterPro"/>
</dbReference>
<dbReference type="RefSeq" id="WP_217791684.1">
    <property type="nucleotide sequence ID" value="NZ_JAHSPG010000009.1"/>
</dbReference>
<keyword evidence="1" id="KW-0418">Kinase</keyword>
<accession>A0A9E2S8V5</accession>
<dbReference type="PANTHER" id="PTHR30605:SF0">
    <property type="entry name" value="ANHYDRO-N-ACETYLMURAMIC ACID KINASE"/>
    <property type="match status" value="1"/>
</dbReference>